<evidence type="ECO:0000313" key="8">
    <source>
        <dbReference type="Proteomes" id="UP000245919"/>
    </source>
</evidence>
<accession>A0A2Z3KSV5</accession>
<dbReference type="GO" id="GO:0003677">
    <property type="term" value="F:DNA binding"/>
    <property type="evidence" value="ECO:0007669"/>
    <property type="project" value="UniProtKB-KW"/>
</dbReference>
<dbReference type="Pfam" id="PF13936">
    <property type="entry name" value="HTH_38"/>
    <property type="match status" value="1"/>
</dbReference>
<dbReference type="AlphaFoldDB" id="A0A2Z3KSV5"/>
<dbReference type="GO" id="GO:0004803">
    <property type="term" value="F:transposase activity"/>
    <property type="evidence" value="ECO:0007669"/>
    <property type="project" value="InterPro"/>
</dbReference>
<dbReference type="RefSeq" id="WP_109991354.1">
    <property type="nucleotide sequence ID" value="NZ_CP028160.1"/>
</dbReference>
<dbReference type="Gene3D" id="3.30.420.10">
    <property type="entry name" value="Ribonuclease H-like superfamily/Ribonuclease H"/>
    <property type="match status" value="1"/>
</dbReference>
<gene>
    <name evidence="7" type="ORF">LL14B4_12565</name>
</gene>
<evidence type="ECO:0000256" key="1">
    <source>
        <dbReference type="ARBA" id="ARBA00002190"/>
    </source>
</evidence>
<evidence type="ECO:0000259" key="6">
    <source>
        <dbReference type="PROSITE" id="PS50994"/>
    </source>
</evidence>
<dbReference type="InterPro" id="IPR009057">
    <property type="entry name" value="Homeodomain-like_sf"/>
</dbReference>
<feature type="domain" description="Integrase catalytic" evidence="6">
    <location>
        <begin position="166"/>
        <end position="328"/>
    </location>
</feature>
<evidence type="ECO:0000256" key="2">
    <source>
        <dbReference type="ARBA" id="ARBA00006363"/>
    </source>
</evidence>
<evidence type="ECO:0000256" key="3">
    <source>
        <dbReference type="ARBA" id="ARBA00022578"/>
    </source>
</evidence>
<dbReference type="GO" id="GO:0005829">
    <property type="term" value="C:cytosol"/>
    <property type="evidence" value="ECO:0007669"/>
    <property type="project" value="TreeGrafter"/>
</dbReference>
<dbReference type="InterPro" id="IPR025246">
    <property type="entry name" value="IS30-like_HTH"/>
</dbReference>
<dbReference type="InterPro" id="IPR053392">
    <property type="entry name" value="Transposase_IS30-like"/>
</dbReference>
<proteinExistence type="inferred from homology"/>
<dbReference type="SUPFAM" id="SSF53098">
    <property type="entry name" value="Ribonuclease H-like"/>
    <property type="match status" value="1"/>
</dbReference>
<dbReference type="Proteomes" id="UP000245919">
    <property type="component" value="Chromosome"/>
</dbReference>
<dbReference type="InterPro" id="IPR051917">
    <property type="entry name" value="Transposase-Integrase"/>
</dbReference>
<dbReference type="SUPFAM" id="SSF46689">
    <property type="entry name" value="Homeodomain-like"/>
    <property type="match status" value="1"/>
</dbReference>
<protein>
    <submittedName>
        <fullName evidence="7">IS30 family transposase</fullName>
    </submittedName>
</protein>
<comment type="similarity">
    <text evidence="2">Belongs to the transposase IS30 family.</text>
</comment>
<dbReference type="InterPro" id="IPR012337">
    <property type="entry name" value="RNaseH-like_sf"/>
</dbReference>
<evidence type="ECO:0000256" key="5">
    <source>
        <dbReference type="ARBA" id="ARBA00023172"/>
    </source>
</evidence>
<dbReference type="PROSITE" id="PS50994">
    <property type="entry name" value="INTEGRASE"/>
    <property type="match status" value="1"/>
</dbReference>
<dbReference type="InterPro" id="IPR001584">
    <property type="entry name" value="Integrase_cat-core"/>
</dbReference>
<dbReference type="PROSITE" id="PS01043">
    <property type="entry name" value="TRANSPOSASE_IS30"/>
    <property type="match status" value="1"/>
</dbReference>
<reference evidence="7 8" key="1">
    <citation type="submission" date="2018-03" db="EMBL/GenBank/DDBJ databases">
        <title>Genome sequence of Lactococcus lactis strain 14B4 from almond drupe.</title>
        <authorList>
            <person name="Tran T.D."/>
            <person name="McGarvey J.A."/>
            <person name="Huynh S."/>
            <person name="Parker C.T."/>
        </authorList>
    </citation>
    <scope>NUCLEOTIDE SEQUENCE [LARGE SCALE GENOMIC DNA]</scope>
    <source>
        <strain evidence="7 8">14B4</strain>
    </source>
</reference>
<sequence length="332" mass="38943">MNNPYTHLTIFDREKIYLWSSQKISLREIARRLNRSASTISRELRRNQKNGAYSPIIAQTKYEKHKTNCGRNQCLSNPKLWQQVRHLFVDLQWSPEQISNRLKLEKQELQISYNTIYRAIYNGVFEREKLNHGNRGLIRSLRHKGKTRHTKGHYETRGKIPISHTIYERPKAAYQRSEIGHWEADTVAGKTGGSCLVTLTDRKSRYLLAGKINKKKSEFVKSKILELFKTVEQCKVKTITPDRGKEFSKHPEITKMIGVPFYFPDPHAPWQRGTNENTNGLIREYLPKKESMDEISDETIIKYIDKINLRPKKVLGWKTPYEVFFNTALHLT</sequence>
<dbReference type="NCBIfam" id="NF033563">
    <property type="entry name" value="transpos_IS30"/>
    <property type="match status" value="1"/>
</dbReference>
<keyword evidence="3" id="KW-0815">Transposition</keyword>
<name>A0A2Z3KSV5_LACLL</name>
<dbReference type="EMBL" id="CP028160">
    <property type="protein sequence ID" value="AWN66939.1"/>
    <property type="molecule type" value="Genomic_DNA"/>
</dbReference>
<evidence type="ECO:0000256" key="4">
    <source>
        <dbReference type="ARBA" id="ARBA00023125"/>
    </source>
</evidence>
<dbReference type="GO" id="GO:0015074">
    <property type="term" value="P:DNA integration"/>
    <property type="evidence" value="ECO:0007669"/>
    <property type="project" value="InterPro"/>
</dbReference>
<keyword evidence="4" id="KW-0238">DNA-binding</keyword>
<comment type="function">
    <text evidence="1">Required for the transposition of the insertion element.</text>
</comment>
<dbReference type="InterPro" id="IPR036397">
    <property type="entry name" value="RNaseH_sf"/>
</dbReference>
<dbReference type="GO" id="GO:0006313">
    <property type="term" value="P:DNA transposition"/>
    <property type="evidence" value="ECO:0007669"/>
    <property type="project" value="InterPro"/>
</dbReference>
<dbReference type="InterPro" id="IPR001598">
    <property type="entry name" value="Transposase_IS30_CS"/>
</dbReference>
<dbReference type="PANTHER" id="PTHR10948:SF23">
    <property type="entry name" value="TRANSPOSASE INSI FOR INSERTION SEQUENCE ELEMENT IS30A-RELATED"/>
    <property type="match status" value="1"/>
</dbReference>
<dbReference type="PANTHER" id="PTHR10948">
    <property type="entry name" value="TRANSPOSASE"/>
    <property type="match status" value="1"/>
</dbReference>
<evidence type="ECO:0000313" key="7">
    <source>
        <dbReference type="EMBL" id="AWN66939.1"/>
    </source>
</evidence>
<dbReference type="Gene3D" id="1.10.10.60">
    <property type="entry name" value="Homeodomain-like"/>
    <property type="match status" value="1"/>
</dbReference>
<dbReference type="Pfam" id="PF00665">
    <property type="entry name" value="rve"/>
    <property type="match status" value="1"/>
</dbReference>
<organism evidence="7 8">
    <name type="scientific">Lactococcus lactis subsp. lactis</name>
    <name type="common">Streptococcus lactis</name>
    <dbReference type="NCBI Taxonomy" id="1360"/>
    <lineage>
        <taxon>Bacteria</taxon>
        <taxon>Bacillati</taxon>
        <taxon>Bacillota</taxon>
        <taxon>Bacilli</taxon>
        <taxon>Lactobacillales</taxon>
        <taxon>Streptococcaceae</taxon>
        <taxon>Lactococcus</taxon>
    </lineage>
</organism>
<keyword evidence="5" id="KW-0233">DNA recombination</keyword>
<dbReference type="GeneID" id="89634610"/>